<dbReference type="CDD" id="cd16025">
    <property type="entry name" value="PAS_like"/>
    <property type="match status" value="1"/>
</dbReference>
<dbReference type="GO" id="GO:0046872">
    <property type="term" value="F:metal ion binding"/>
    <property type="evidence" value="ECO:0007669"/>
    <property type="project" value="UniProtKB-KW"/>
</dbReference>
<keyword evidence="3" id="KW-0378">Hydrolase</keyword>
<dbReference type="Pfam" id="PF00884">
    <property type="entry name" value="Sulfatase"/>
    <property type="match status" value="1"/>
</dbReference>
<dbReference type="PROSITE" id="PS00149">
    <property type="entry name" value="SULFATASE_2"/>
    <property type="match status" value="1"/>
</dbReference>
<evidence type="ECO:0000256" key="2">
    <source>
        <dbReference type="ARBA" id="ARBA00022723"/>
    </source>
</evidence>
<organism evidence="6 7">
    <name type="scientific">Nocardioides iriomotensis</name>
    <dbReference type="NCBI Taxonomy" id="715784"/>
    <lineage>
        <taxon>Bacteria</taxon>
        <taxon>Bacillati</taxon>
        <taxon>Actinomycetota</taxon>
        <taxon>Actinomycetes</taxon>
        <taxon>Propionibacteriales</taxon>
        <taxon>Nocardioidaceae</taxon>
        <taxon>Nocardioides</taxon>
    </lineage>
</organism>
<dbReference type="GO" id="GO:0004065">
    <property type="term" value="F:arylsulfatase activity"/>
    <property type="evidence" value="ECO:0007669"/>
    <property type="project" value="TreeGrafter"/>
</dbReference>
<dbReference type="PANTHER" id="PTHR42693">
    <property type="entry name" value="ARYLSULFATASE FAMILY MEMBER"/>
    <property type="match status" value="1"/>
</dbReference>
<accession>A0A4Q5IXZ2</accession>
<dbReference type="Gene3D" id="3.40.720.10">
    <property type="entry name" value="Alkaline Phosphatase, subunit A"/>
    <property type="match status" value="1"/>
</dbReference>
<reference evidence="6 7" key="1">
    <citation type="submission" date="2019-01" db="EMBL/GenBank/DDBJ databases">
        <title>Nocardioides guangzhouensis sp. nov., an actinobacterium isolated from soil.</title>
        <authorList>
            <person name="Fu Y."/>
            <person name="Cai Y."/>
            <person name="Lin Z."/>
            <person name="Chen P."/>
        </authorList>
    </citation>
    <scope>NUCLEOTIDE SEQUENCE [LARGE SCALE GENOMIC DNA]</scope>
    <source>
        <strain evidence="6 7">NBRC 105384</strain>
    </source>
</reference>
<keyword evidence="7" id="KW-1185">Reference proteome</keyword>
<evidence type="ECO:0000256" key="3">
    <source>
        <dbReference type="ARBA" id="ARBA00022801"/>
    </source>
</evidence>
<dbReference type="InterPro" id="IPR050738">
    <property type="entry name" value="Sulfatase"/>
</dbReference>
<proteinExistence type="inferred from homology"/>
<dbReference type="EMBL" id="SDPU01000035">
    <property type="protein sequence ID" value="RYU09775.1"/>
    <property type="molecule type" value="Genomic_DNA"/>
</dbReference>
<dbReference type="InterPro" id="IPR024607">
    <property type="entry name" value="Sulfatase_CS"/>
</dbReference>
<evidence type="ECO:0000313" key="6">
    <source>
        <dbReference type="EMBL" id="RYU09775.1"/>
    </source>
</evidence>
<dbReference type="OrthoDB" id="9777306at2"/>
<keyword evidence="2" id="KW-0479">Metal-binding</keyword>
<dbReference type="PANTHER" id="PTHR42693:SF53">
    <property type="entry name" value="ENDO-4-O-SULFATASE"/>
    <property type="match status" value="1"/>
</dbReference>
<dbReference type="InterPro" id="IPR000917">
    <property type="entry name" value="Sulfatase_N"/>
</dbReference>
<dbReference type="Proteomes" id="UP000291189">
    <property type="component" value="Unassembled WGS sequence"/>
</dbReference>
<comment type="similarity">
    <text evidence="1">Belongs to the sulfatase family.</text>
</comment>
<dbReference type="SUPFAM" id="SSF53649">
    <property type="entry name" value="Alkaline phosphatase-like"/>
    <property type="match status" value="1"/>
</dbReference>
<sequence>MGFSDIGRFGSEIPTPNIDRIAAEGATFTQFYNNARCCPTRASALTGLYPTQTGVGYMTDDHGYPEYQGRLNDDCVTIAEVLRDAGYRTAMSGKWHVGTWQNGVTPHARGFDRSYGPTGGKSSYFRPTLYRDASPIGRPTEPDYYLTDALADDAVDAIHELAGGDAPFFSYVAFTSPHWPLHAPEADVEQFRGRYLGGWDALRRSRFDRQRQLGLLSSVSELPPRDPDATIWDDDPNKSWQDRRMAVYAAQVHRMDIGVGRILDALEETGVRDDTLVLFLSDNGGCAEVLGKNAGAGTVSVDGSPVRSGNNPTIWPGPSNTYASYGLEWAHASNTPFTRYKHYTDEGGISTPLLASWPARVPAGRVVDKPLHLIDLAPTIFGAAGATYPTTRAGRTVPPLEGRSFQAVAQGTDPGGWTNGRPVFWEHEGNRAIRKGRYKLVARYDEPWRLYDVTRDRAETRNLADQRPETVTELDAEWQAWAARVRVRQWKPGTQYA</sequence>
<evidence type="ECO:0000259" key="5">
    <source>
        <dbReference type="Pfam" id="PF00884"/>
    </source>
</evidence>
<dbReference type="AlphaFoldDB" id="A0A4Q5IXZ2"/>
<dbReference type="InterPro" id="IPR017850">
    <property type="entry name" value="Alkaline_phosphatase_core_sf"/>
</dbReference>
<evidence type="ECO:0000256" key="4">
    <source>
        <dbReference type="ARBA" id="ARBA00022837"/>
    </source>
</evidence>
<evidence type="ECO:0000313" key="7">
    <source>
        <dbReference type="Proteomes" id="UP000291189"/>
    </source>
</evidence>
<dbReference type="Gene3D" id="3.30.1120.10">
    <property type="match status" value="1"/>
</dbReference>
<gene>
    <name evidence="6" type="ORF">ETU37_21800</name>
</gene>
<name>A0A4Q5IXZ2_9ACTN</name>
<comment type="caution">
    <text evidence="6">The sequence shown here is derived from an EMBL/GenBank/DDBJ whole genome shotgun (WGS) entry which is preliminary data.</text>
</comment>
<feature type="domain" description="Sulfatase N-terminal" evidence="5">
    <location>
        <begin position="2"/>
        <end position="386"/>
    </location>
</feature>
<evidence type="ECO:0000256" key="1">
    <source>
        <dbReference type="ARBA" id="ARBA00008779"/>
    </source>
</evidence>
<keyword evidence="4" id="KW-0106">Calcium</keyword>
<protein>
    <submittedName>
        <fullName evidence="6">Arylsulfatase</fullName>
    </submittedName>
</protein>